<gene>
    <name evidence="3" type="ORF">MNB_SV-4-1315</name>
</gene>
<evidence type="ECO:0000256" key="2">
    <source>
        <dbReference type="SAM" id="Phobius"/>
    </source>
</evidence>
<organism evidence="3">
    <name type="scientific">hydrothermal vent metagenome</name>
    <dbReference type="NCBI Taxonomy" id="652676"/>
    <lineage>
        <taxon>unclassified sequences</taxon>
        <taxon>metagenomes</taxon>
        <taxon>ecological metagenomes</taxon>
    </lineage>
</organism>
<keyword evidence="2" id="KW-0812">Transmembrane</keyword>
<keyword evidence="1" id="KW-0175">Coiled coil</keyword>
<evidence type="ECO:0000256" key="1">
    <source>
        <dbReference type="SAM" id="Coils"/>
    </source>
</evidence>
<keyword evidence="2" id="KW-1133">Transmembrane helix</keyword>
<accession>A0A1W1E979</accession>
<dbReference type="EMBL" id="FPIB01000016">
    <property type="protein sequence ID" value="SFV90421.1"/>
    <property type="molecule type" value="Genomic_DNA"/>
</dbReference>
<reference evidence="3" key="1">
    <citation type="submission" date="2016-10" db="EMBL/GenBank/DDBJ databases">
        <authorList>
            <person name="de Groot N.N."/>
        </authorList>
    </citation>
    <scope>NUCLEOTIDE SEQUENCE</scope>
</reference>
<dbReference type="AlphaFoldDB" id="A0A1W1E979"/>
<evidence type="ECO:0000313" key="3">
    <source>
        <dbReference type="EMBL" id="SFV90421.1"/>
    </source>
</evidence>
<feature type="coiled-coil region" evidence="1">
    <location>
        <begin position="62"/>
        <end position="108"/>
    </location>
</feature>
<keyword evidence="2" id="KW-0472">Membrane</keyword>
<sequence>MGEAMPYLALTGIGMAFVLFVLWSLCRSKLKETTAALEEKEEKVTWFRQVMAQNEQAKTKHEHEMEKRVLELTHTIETLEKKLKEGTKNQVVAKIEAQQQKRENALARAGFTKQEG</sequence>
<proteinExistence type="predicted"/>
<protein>
    <submittedName>
        <fullName evidence="3">Uncharacterized protein</fullName>
    </submittedName>
</protein>
<name>A0A1W1E979_9ZZZZ</name>
<feature type="transmembrane region" description="Helical" evidence="2">
    <location>
        <begin position="6"/>
        <end position="26"/>
    </location>
</feature>